<dbReference type="InterPro" id="IPR009003">
    <property type="entry name" value="Peptidase_S1_PA"/>
</dbReference>
<dbReference type="PANTHER" id="PTHR24276">
    <property type="entry name" value="POLYSERASE-RELATED"/>
    <property type="match status" value="1"/>
</dbReference>
<protein>
    <recommendedName>
        <fullName evidence="7">Peptidase S1 domain-containing protein</fullName>
    </recommendedName>
</protein>
<dbReference type="InterPro" id="IPR043504">
    <property type="entry name" value="Peptidase_S1_PA_chymotrypsin"/>
</dbReference>
<feature type="compositionally biased region" description="Polar residues" evidence="5">
    <location>
        <begin position="246"/>
        <end position="256"/>
    </location>
</feature>
<dbReference type="Pfam" id="PF00089">
    <property type="entry name" value="Trypsin"/>
    <property type="match status" value="1"/>
</dbReference>
<dbReference type="PANTHER" id="PTHR24276:SF98">
    <property type="entry name" value="FI18310P1-RELATED"/>
    <property type="match status" value="1"/>
</dbReference>
<comment type="caution">
    <text evidence="8">The sequence shown here is derived from an EMBL/GenBank/DDBJ whole genome shotgun (WGS) entry which is preliminary data.</text>
</comment>
<dbReference type="VEuPathDB" id="FungiDB:AeMF1_005805"/>
<evidence type="ECO:0000256" key="3">
    <source>
        <dbReference type="ARBA" id="ARBA00023157"/>
    </source>
</evidence>
<keyword evidence="4" id="KW-0325">Glycoprotein</keyword>
<dbReference type="CDD" id="cd00190">
    <property type="entry name" value="Tryp_SPc"/>
    <property type="match status" value="1"/>
</dbReference>
<evidence type="ECO:0000313" key="9">
    <source>
        <dbReference type="Proteomes" id="UP000481153"/>
    </source>
</evidence>
<dbReference type="GO" id="GO:0006508">
    <property type="term" value="P:proteolysis"/>
    <property type="evidence" value="ECO:0007669"/>
    <property type="project" value="InterPro"/>
</dbReference>
<feature type="chain" id="PRO_5026278775" description="Peptidase S1 domain-containing protein" evidence="6">
    <location>
        <begin position="17"/>
        <end position="268"/>
    </location>
</feature>
<dbReference type="Gene3D" id="2.40.10.10">
    <property type="entry name" value="Trypsin-like serine proteases"/>
    <property type="match status" value="1"/>
</dbReference>
<keyword evidence="9" id="KW-1185">Reference proteome</keyword>
<dbReference type="SUPFAM" id="SSF50494">
    <property type="entry name" value="Trypsin-like serine proteases"/>
    <property type="match status" value="1"/>
</dbReference>
<keyword evidence="2" id="KW-0843">Virulence</keyword>
<proteinExistence type="predicted"/>
<dbReference type="GO" id="GO:0004252">
    <property type="term" value="F:serine-type endopeptidase activity"/>
    <property type="evidence" value="ECO:0007669"/>
    <property type="project" value="InterPro"/>
</dbReference>
<evidence type="ECO:0000256" key="2">
    <source>
        <dbReference type="ARBA" id="ARBA00023026"/>
    </source>
</evidence>
<dbReference type="InterPro" id="IPR050430">
    <property type="entry name" value="Peptidase_S1"/>
</dbReference>
<evidence type="ECO:0000313" key="8">
    <source>
        <dbReference type="EMBL" id="KAF0724085.1"/>
    </source>
</evidence>
<reference evidence="8 9" key="1">
    <citation type="submission" date="2019-07" db="EMBL/GenBank/DDBJ databases">
        <title>Genomics analysis of Aphanomyces spp. identifies a new class of oomycete effector associated with host adaptation.</title>
        <authorList>
            <person name="Gaulin E."/>
        </authorList>
    </citation>
    <scope>NUCLEOTIDE SEQUENCE [LARGE SCALE GENOMIC DNA]</scope>
    <source>
        <strain evidence="8 9">ATCC 201684</strain>
    </source>
</reference>
<feature type="compositionally biased region" description="Low complexity" evidence="5">
    <location>
        <begin position="257"/>
        <end position="268"/>
    </location>
</feature>
<name>A0A6G0W9S4_9STRA</name>
<evidence type="ECO:0000256" key="6">
    <source>
        <dbReference type="SAM" id="SignalP"/>
    </source>
</evidence>
<evidence type="ECO:0000259" key="7">
    <source>
        <dbReference type="PROSITE" id="PS50240"/>
    </source>
</evidence>
<feature type="region of interest" description="Disordered" evidence="5">
    <location>
        <begin position="246"/>
        <end position="268"/>
    </location>
</feature>
<dbReference type="EMBL" id="VJMJ01000284">
    <property type="protein sequence ID" value="KAF0724085.1"/>
    <property type="molecule type" value="Genomic_DNA"/>
</dbReference>
<dbReference type="AlphaFoldDB" id="A0A6G0W9S4"/>
<keyword evidence="3" id="KW-1015">Disulfide bond</keyword>
<dbReference type="Proteomes" id="UP000481153">
    <property type="component" value="Unassembled WGS sequence"/>
</dbReference>
<sequence length="268" mass="28145">MKILYALTALFASAAAQDIEIVGGNEAAVGKHLYVTSLRAFTDGRAACTGSLIAPNIVLTDAGCTVQTNSALKYAVVGSHFNGGNKDGELIAIKQQIVHPKYNDTSSAYNFAIYKLAKNSKFKPVPISFNPVGANVATVMRGFGDLNDQGNTSPVLREVKLTTVDDTKCRQLLAPSEVDNTMFCVGGQANKGSCSGDAGGPLTIEINGQETLVGTLSWGDGCGQVNKPAVYNRLNVARDFIQPYLTSNAGTPKKPSNANTVAPNNANN</sequence>
<evidence type="ECO:0000256" key="1">
    <source>
        <dbReference type="ARBA" id="ARBA00022729"/>
    </source>
</evidence>
<keyword evidence="1 6" id="KW-0732">Signal</keyword>
<accession>A0A6G0W9S4</accession>
<evidence type="ECO:0000256" key="5">
    <source>
        <dbReference type="SAM" id="MobiDB-lite"/>
    </source>
</evidence>
<gene>
    <name evidence="8" type="ORF">Ae201684_017159</name>
</gene>
<feature type="signal peptide" evidence="6">
    <location>
        <begin position="1"/>
        <end position="16"/>
    </location>
</feature>
<organism evidence="8 9">
    <name type="scientific">Aphanomyces euteiches</name>
    <dbReference type="NCBI Taxonomy" id="100861"/>
    <lineage>
        <taxon>Eukaryota</taxon>
        <taxon>Sar</taxon>
        <taxon>Stramenopiles</taxon>
        <taxon>Oomycota</taxon>
        <taxon>Saprolegniomycetes</taxon>
        <taxon>Saprolegniales</taxon>
        <taxon>Verrucalvaceae</taxon>
        <taxon>Aphanomyces</taxon>
    </lineage>
</organism>
<dbReference type="InterPro" id="IPR001254">
    <property type="entry name" value="Trypsin_dom"/>
</dbReference>
<dbReference type="PROSITE" id="PS50240">
    <property type="entry name" value="TRYPSIN_DOM"/>
    <property type="match status" value="1"/>
</dbReference>
<evidence type="ECO:0000256" key="4">
    <source>
        <dbReference type="ARBA" id="ARBA00023180"/>
    </source>
</evidence>
<feature type="domain" description="Peptidase S1" evidence="7">
    <location>
        <begin position="21"/>
        <end position="246"/>
    </location>
</feature>
<dbReference type="SMART" id="SM00020">
    <property type="entry name" value="Tryp_SPc"/>
    <property type="match status" value="1"/>
</dbReference>
<dbReference type="FunFam" id="2.40.10.10:FF:000002">
    <property type="entry name" value="Transmembrane protease serine"/>
    <property type="match status" value="1"/>
</dbReference>